<proteinExistence type="predicted"/>
<dbReference type="AlphaFoldDB" id="A0A8H6DY26"/>
<dbReference type="EMBL" id="WNKQ01000004">
    <property type="protein sequence ID" value="KAF5851973.1"/>
    <property type="molecule type" value="Genomic_DNA"/>
</dbReference>
<evidence type="ECO:0000313" key="1">
    <source>
        <dbReference type="EMBL" id="KAF5851973.1"/>
    </source>
</evidence>
<sequence length="118" mass="13153">MRIAFKGLRFGLMVGIGGGVLTSQPHSTFSGILLSAINTIKANVIVNESTLLDHLSILKRTPIFRRRRAGPNLLSKLTYNGEHNDTYSYCRVKNLQPRSKRKRGEEVTVYYGTIASSN</sequence>
<dbReference type="Proteomes" id="UP000624244">
    <property type="component" value="Unassembled WGS sequence"/>
</dbReference>
<comment type="caution">
    <text evidence="1">The sequence shown here is derived from an EMBL/GenBank/DDBJ whole genome shotgun (WGS) entry which is preliminary data.</text>
</comment>
<gene>
    <name evidence="1" type="ORF">GGP41_000705</name>
</gene>
<organism evidence="1 2">
    <name type="scientific">Cochliobolus sativus</name>
    <name type="common">Common root rot and spot blotch fungus</name>
    <name type="synonym">Bipolaris sorokiniana</name>
    <dbReference type="NCBI Taxonomy" id="45130"/>
    <lineage>
        <taxon>Eukaryota</taxon>
        <taxon>Fungi</taxon>
        <taxon>Dikarya</taxon>
        <taxon>Ascomycota</taxon>
        <taxon>Pezizomycotina</taxon>
        <taxon>Dothideomycetes</taxon>
        <taxon>Pleosporomycetidae</taxon>
        <taxon>Pleosporales</taxon>
        <taxon>Pleosporineae</taxon>
        <taxon>Pleosporaceae</taxon>
        <taxon>Bipolaris</taxon>
    </lineage>
</organism>
<name>A0A8H6DY26_COCSA</name>
<reference evidence="1" key="1">
    <citation type="submission" date="2019-11" db="EMBL/GenBank/DDBJ databases">
        <title>Bipolaris sorokiniana Genome sequencing.</title>
        <authorList>
            <person name="Wang H."/>
        </authorList>
    </citation>
    <scope>NUCLEOTIDE SEQUENCE</scope>
</reference>
<accession>A0A8H6DY26</accession>
<protein>
    <submittedName>
        <fullName evidence="1">Uncharacterized protein</fullName>
    </submittedName>
</protein>
<evidence type="ECO:0000313" key="2">
    <source>
        <dbReference type="Proteomes" id="UP000624244"/>
    </source>
</evidence>